<evidence type="ECO:0000313" key="1">
    <source>
        <dbReference type="EMBL" id="CAG8565424.1"/>
    </source>
</evidence>
<keyword evidence="2" id="KW-1185">Reference proteome</keyword>
<accession>A0A9N9FYS2</accession>
<dbReference type="EMBL" id="CAJVQA010003069">
    <property type="protein sequence ID" value="CAG8565424.1"/>
    <property type="molecule type" value="Genomic_DNA"/>
</dbReference>
<organism evidence="1 2">
    <name type="scientific">Cetraspora pellucida</name>
    <dbReference type="NCBI Taxonomy" id="1433469"/>
    <lineage>
        <taxon>Eukaryota</taxon>
        <taxon>Fungi</taxon>
        <taxon>Fungi incertae sedis</taxon>
        <taxon>Mucoromycota</taxon>
        <taxon>Glomeromycotina</taxon>
        <taxon>Glomeromycetes</taxon>
        <taxon>Diversisporales</taxon>
        <taxon>Gigasporaceae</taxon>
        <taxon>Cetraspora</taxon>
    </lineage>
</organism>
<name>A0A9N9FYS2_9GLOM</name>
<dbReference type="OrthoDB" id="1748060at2759"/>
<dbReference type="PANTHER" id="PTHR45786:SF74">
    <property type="entry name" value="ATP-DEPENDENT DNA HELICASE"/>
    <property type="match status" value="1"/>
</dbReference>
<dbReference type="AlphaFoldDB" id="A0A9N9FYS2"/>
<sequence length="283" mass="32398">MSHKIVSETPEEYISSERACNTKSSKQAEFRAREATRNRNEEQVSICNEAFNVLTPSSLNLCISTPEAVVDIQVKSPALNSSVMISSQLLKACIYLWSSCAKIDQSITGTSSPYSFHIHSKMYHRIGTLLPDYNIRPQFAQIYIYDTEHELQNRLNIMPRLDPLILINLHQLLHNINLYKVTIIIVRNGQEIEPMNYDIILQLHNGGLQRISELHRAYELLHYVLMFPRGNDGWHSSISINHSISTNQVLSYNEPSVSIEDNDANNTKHITAINYYAYRIHLG</sequence>
<dbReference type="Proteomes" id="UP000789759">
    <property type="component" value="Unassembled WGS sequence"/>
</dbReference>
<protein>
    <submittedName>
        <fullName evidence="1">19136_t:CDS:1</fullName>
    </submittedName>
</protein>
<gene>
    <name evidence="1" type="ORF">CPELLU_LOCUS5402</name>
</gene>
<proteinExistence type="predicted"/>
<evidence type="ECO:0000313" key="2">
    <source>
        <dbReference type="Proteomes" id="UP000789759"/>
    </source>
</evidence>
<comment type="caution">
    <text evidence="1">The sequence shown here is derived from an EMBL/GenBank/DDBJ whole genome shotgun (WGS) entry which is preliminary data.</text>
</comment>
<reference evidence="1" key="1">
    <citation type="submission" date="2021-06" db="EMBL/GenBank/DDBJ databases">
        <authorList>
            <person name="Kallberg Y."/>
            <person name="Tangrot J."/>
            <person name="Rosling A."/>
        </authorList>
    </citation>
    <scope>NUCLEOTIDE SEQUENCE</scope>
    <source>
        <strain evidence="1">FL966</strain>
    </source>
</reference>
<dbReference type="PANTHER" id="PTHR45786">
    <property type="entry name" value="DNA BINDING PROTEIN-LIKE"/>
    <property type="match status" value="1"/>
</dbReference>